<dbReference type="RefSeq" id="XP_002429953.1">
    <property type="nucleotide sequence ID" value="XM_002429908.1"/>
</dbReference>
<dbReference type="EMBL" id="DS235798">
    <property type="protein sequence ID" value="EEB17215.1"/>
    <property type="molecule type" value="Genomic_DNA"/>
</dbReference>
<dbReference type="EnsemblMetazoa" id="PHUM457500-RA">
    <property type="protein sequence ID" value="PHUM457500-PA"/>
    <property type="gene ID" value="PHUM457500"/>
</dbReference>
<evidence type="ECO:0000313" key="2">
    <source>
        <dbReference type="EMBL" id="EEB17215.1"/>
    </source>
</evidence>
<dbReference type="AlphaFoldDB" id="E0VV09"/>
<feature type="region of interest" description="Disordered" evidence="1">
    <location>
        <begin position="1"/>
        <end position="58"/>
    </location>
</feature>
<proteinExistence type="predicted"/>
<dbReference type="KEGG" id="phu:Phum_PHUM457500"/>
<reference evidence="3" key="3">
    <citation type="submission" date="2020-05" db="UniProtKB">
        <authorList>
            <consortium name="EnsemblMetazoa"/>
        </authorList>
    </citation>
    <scope>IDENTIFICATION</scope>
    <source>
        <strain evidence="3">USDA</strain>
    </source>
</reference>
<dbReference type="CTD" id="8230663"/>
<feature type="compositionally biased region" description="Basic and acidic residues" evidence="1">
    <location>
        <begin position="8"/>
        <end position="52"/>
    </location>
</feature>
<dbReference type="EMBL" id="AAZO01005563">
    <property type="status" value="NOT_ANNOTATED_CDS"/>
    <property type="molecule type" value="Genomic_DNA"/>
</dbReference>
<gene>
    <name evidence="3" type="primary">8230663</name>
    <name evidence="2" type="ORF">Phum_PHUM457500</name>
</gene>
<protein>
    <submittedName>
        <fullName evidence="2 3">Uncharacterized protein</fullName>
    </submittedName>
</protein>
<dbReference type="HOGENOM" id="CLU_1449361_0_0_1"/>
<sequence>MNHHSHHDHANHADHGHNHEDHGQHNHADHGHHSEHGNHADHSNHVHNENYKGDSQTTYNTTDISLIENRDAEANSKIDKMSVAKHVWESCKPGSKFMLSSPTVSVRRIQLMRSQLQCNPKAWENEPLMEQIPEINCIKIKGKKKCPCKDQEKPKHSNYSSASSVSEFLHGILLGDVLHRGKYNYYN</sequence>
<accession>E0VV09</accession>
<evidence type="ECO:0000313" key="3">
    <source>
        <dbReference type="EnsemblMetazoa" id="PHUM457500-PA"/>
    </source>
</evidence>
<keyword evidence="4" id="KW-1185">Reference proteome</keyword>
<name>E0VV09_PEDHC</name>
<dbReference type="Proteomes" id="UP000009046">
    <property type="component" value="Unassembled WGS sequence"/>
</dbReference>
<evidence type="ECO:0000256" key="1">
    <source>
        <dbReference type="SAM" id="MobiDB-lite"/>
    </source>
</evidence>
<dbReference type="VEuPathDB" id="VectorBase:PHUM457500"/>
<reference evidence="2" key="1">
    <citation type="submission" date="2007-04" db="EMBL/GenBank/DDBJ databases">
        <title>Annotation of Pediculus humanus corporis strain USDA.</title>
        <authorList>
            <person name="Kirkness E."/>
            <person name="Hannick L."/>
            <person name="Hass B."/>
            <person name="Bruggner R."/>
            <person name="Lawson D."/>
            <person name="Bidwell S."/>
            <person name="Joardar V."/>
            <person name="Caler E."/>
            <person name="Walenz B."/>
            <person name="Inman J."/>
            <person name="Schobel S."/>
            <person name="Galinsky K."/>
            <person name="Amedeo P."/>
            <person name="Strausberg R."/>
        </authorList>
    </citation>
    <scope>NUCLEOTIDE SEQUENCE</scope>
    <source>
        <strain evidence="2">USDA</strain>
    </source>
</reference>
<dbReference type="GeneID" id="8230663"/>
<dbReference type="InParanoid" id="E0VV09"/>
<organism>
    <name type="scientific">Pediculus humanus subsp. corporis</name>
    <name type="common">Body louse</name>
    <dbReference type="NCBI Taxonomy" id="121224"/>
    <lineage>
        <taxon>Eukaryota</taxon>
        <taxon>Metazoa</taxon>
        <taxon>Ecdysozoa</taxon>
        <taxon>Arthropoda</taxon>
        <taxon>Hexapoda</taxon>
        <taxon>Insecta</taxon>
        <taxon>Pterygota</taxon>
        <taxon>Neoptera</taxon>
        <taxon>Paraneoptera</taxon>
        <taxon>Psocodea</taxon>
        <taxon>Troctomorpha</taxon>
        <taxon>Phthiraptera</taxon>
        <taxon>Anoplura</taxon>
        <taxon>Pediculidae</taxon>
        <taxon>Pediculus</taxon>
    </lineage>
</organism>
<evidence type="ECO:0000313" key="4">
    <source>
        <dbReference type="Proteomes" id="UP000009046"/>
    </source>
</evidence>
<reference evidence="2" key="2">
    <citation type="submission" date="2007-04" db="EMBL/GenBank/DDBJ databases">
        <title>The genome of the human body louse.</title>
        <authorList>
            <consortium name="The Human Body Louse Genome Consortium"/>
            <person name="Kirkness E."/>
            <person name="Walenz B."/>
            <person name="Hass B."/>
            <person name="Bruggner R."/>
            <person name="Strausberg R."/>
        </authorList>
    </citation>
    <scope>NUCLEOTIDE SEQUENCE</scope>
    <source>
        <strain evidence="2">USDA</strain>
    </source>
</reference>